<organism evidence="1 2">
    <name type="scientific">Caligus rogercresseyi</name>
    <name type="common">Sea louse</name>
    <dbReference type="NCBI Taxonomy" id="217165"/>
    <lineage>
        <taxon>Eukaryota</taxon>
        <taxon>Metazoa</taxon>
        <taxon>Ecdysozoa</taxon>
        <taxon>Arthropoda</taxon>
        <taxon>Crustacea</taxon>
        <taxon>Multicrustacea</taxon>
        <taxon>Hexanauplia</taxon>
        <taxon>Copepoda</taxon>
        <taxon>Siphonostomatoida</taxon>
        <taxon>Caligidae</taxon>
        <taxon>Caligus</taxon>
    </lineage>
</organism>
<proteinExistence type="predicted"/>
<gene>
    <name evidence="1" type="ORF">FKW44_000838</name>
</gene>
<dbReference type="EMBL" id="CP045890">
    <property type="protein sequence ID" value="QQP56243.1"/>
    <property type="molecule type" value="Genomic_DNA"/>
</dbReference>
<feature type="non-terminal residue" evidence="1">
    <location>
        <position position="68"/>
    </location>
</feature>
<sequence length="68" mass="8025">PQTIPYSILRISHRVTPQTVFLSFQSLDKHSSYAQYSRVKYSVHINCTYREGHHPVEKTSWRTMSTNQ</sequence>
<feature type="non-terminal residue" evidence="1">
    <location>
        <position position="1"/>
    </location>
</feature>
<accession>A0A7T8KI65</accession>
<reference evidence="2" key="1">
    <citation type="submission" date="2021-01" db="EMBL/GenBank/DDBJ databases">
        <title>Caligus Genome Assembly.</title>
        <authorList>
            <person name="Gallardo-Escarate C."/>
        </authorList>
    </citation>
    <scope>NUCLEOTIDE SEQUENCE [LARGE SCALE GENOMIC DNA]</scope>
</reference>
<keyword evidence="2" id="KW-1185">Reference proteome</keyword>
<dbReference type="AlphaFoldDB" id="A0A7T8KI65"/>
<evidence type="ECO:0000313" key="2">
    <source>
        <dbReference type="Proteomes" id="UP000595437"/>
    </source>
</evidence>
<protein>
    <submittedName>
        <fullName evidence="1">Uncharacterized protein</fullName>
    </submittedName>
</protein>
<dbReference type="Proteomes" id="UP000595437">
    <property type="component" value="Chromosome 1"/>
</dbReference>
<evidence type="ECO:0000313" key="1">
    <source>
        <dbReference type="EMBL" id="QQP56243.1"/>
    </source>
</evidence>
<name>A0A7T8KI65_CALRO</name>